<protein>
    <submittedName>
        <fullName evidence="1">Uncharacterized protein</fullName>
    </submittedName>
</protein>
<evidence type="ECO:0000313" key="2">
    <source>
        <dbReference type="Proteomes" id="UP000663836"/>
    </source>
</evidence>
<organism evidence="1 2">
    <name type="scientific">Rotaria sordida</name>
    <dbReference type="NCBI Taxonomy" id="392033"/>
    <lineage>
        <taxon>Eukaryota</taxon>
        <taxon>Metazoa</taxon>
        <taxon>Spiralia</taxon>
        <taxon>Gnathifera</taxon>
        <taxon>Rotifera</taxon>
        <taxon>Eurotatoria</taxon>
        <taxon>Bdelloidea</taxon>
        <taxon>Philodinida</taxon>
        <taxon>Philodinidae</taxon>
        <taxon>Rotaria</taxon>
    </lineage>
</organism>
<sequence>MNVLIHSNYEYINENEIDDELKCIICKQPFEYP</sequence>
<feature type="non-terminal residue" evidence="1">
    <location>
        <position position="33"/>
    </location>
</feature>
<dbReference type="EMBL" id="CAJOBD010031457">
    <property type="protein sequence ID" value="CAF4286137.1"/>
    <property type="molecule type" value="Genomic_DNA"/>
</dbReference>
<comment type="caution">
    <text evidence="1">The sequence shown here is derived from an EMBL/GenBank/DDBJ whole genome shotgun (WGS) entry which is preliminary data.</text>
</comment>
<dbReference type="Proteomes" id="UP000663836">
    <property type="component" value="Unassembled WGS sequence"/>
</dbReference>
<gene>
    <name evidence="1" type="ORF">JBS370_LOCUS39916</name>
</gene>
<dbReference type="AlphaFoldDB" id="A0A820H2Q7"/>
<proteinExistence type="predicted"/>
<reference evidence="1" key="1">
    <citation type="submission" date="2021-02" db="EMBL/GenBank/DDBJ databases">
        <authorList>
            <person name="Nowell W R."/>
        </authorList>
    </citation>
    <scope>NUCLEOTIDE SEQUENCE</scope>
</reference>
<name>A0A820H2Q7_9BILA</name>
<evidence type="ECO:0000313" key="1">
    <source>
        <dbReference type="EMBL" id="CAF4286137.1"/>
    </source>
</evidence>
<accession>A0A820H2Q7</accession>